<accession>A0A0S8GC32</accession>
<proteinExistence type="predicted"/>
<dbReference type="InterPro" id="IPR008988">
    <property type="entry name" value="Transcriptional_repressor_C"/>
</dbReference>
<name>A0A0S8GC32_UNCW3</name>
<evidence type="ECO:0000259" key="2">
    <source>
        <dbReference type="SMART" id="SM00899"/>
    </source>
</evidence>
<dbReference type="Proteomes" id="UP000051096">
    <property type="component" value="Unassembled WGS sequence"/>
</dbReference>
<dbReference type="InterPro" id="IPR038157">
    <property type="entry name" value="FeoA_core_dom"/>
</dbReference>
<dbReference type="GO" id="GO:0046914">
    <property type="term" value="F:transition metal ion binding"/>
    <property type="evidence" value="ECO:0007669"/>
    <property type="project" value="InterPro"/>
</dbReference>
<gene>
    <name evidence="3" type="ORF">AMJ87_10560</name>
</gene>
<dbReference type="Gene3D" id="2.30.30.90">
    <property type="match status" value="1"/>
</dbReference>
<reference evidence="3 4" key="1">
    <citation type="journal article" date="2015" name="Microbiome">
        <title>Genomic resolution of linkages in carbon, nitrogen, and sulfur cycling among widespread estuary sediment bacteria.</title>
        <authorList>
            <person name="Baker B.J."/>
            <person name="Lazar C.S."/>
            <person name="Teske A.P."/>
            <person name="Dick G.J."/>
        </authorList>
    </citation>
    <scope>NUCLEOTIDE SEQUENCE [LARGE SCALE GENOMIC DNA]</scope>
    <source>
        <strain evidence="3">SM23_60</strain>
    </source>
</reference>
<dbReference type="SUPFAM" id="SSF50037">
    <property type="entry name" value="C-terminal domain of transcriptional repressors"/>
    <property type="match status" value="1"/>
</dbReference>
<evidence type="ECO:0000313" key="4">
    <source>
        <dbReference type="Proteomes" id="UP000051096"/>
    </source>
</evidence>
<sequence length="86" mass="9404">MPITDLTHMKSGESGIVTDLRGGHGMLRRLDALGIRYGARLTKVSGQFMRGPVIVRVGTMQVAIGFGMARHVFVEIERIRAPGIDK</sequence>
<dbReference type="EMBL" id="LJUO01000128">
    <property type="protein sequence ID" value="KPK69389.1"/>
    <property type="molecule type" value="Genomic_DNA"/>
</dbReference>
<keyword evidence="1" id="KW-0408">Iron</keyword>
<dbReference type="PANTHER" id="PTHR43151">
    <property type="entry name" value="FEOA FAMILY PROTEIN"/>
    <property type="match status" value="1"/>
</dbReference>
<dbReference type="PANTHER" id="PTHR43151:SF1">
    <property type="entry name" value="SSR2333 PROTEIN"/>
    <property type="match status" value="1"/>
</dbReference>
<protein>
    <recommendedName>
        <fullName evidence="2">Ferrous iron transporter FeoA-like domain-containing protein</fullName>
    </recommendedName>
</protein>
<feature type="domain" description="Ferrous iron transporter FeoA-like" evidence="2">
    <location>
        <begin position="4"/>
        <end position="76"/>
    </location>
</feature>
<dbReference type="InterPro" id="IPR007167">
    <property type="entry name" value="Fe-transptr_FeoA-like"/>
</dbReference>
<dbReference type="AlphaFoldDB" id="A0A0S8GC32"/>
<comment type="caution">
    <text evidence="3">The sequence shown here is derived from an EMBL/GenBank/DDBJ whole genome shotgun (WGS) entry which is preliminary data.</text>
</comment>
<dbReference type="InterPro" id="IPR053184">
    <property type="entry name" value="FeoA-like"/>
</dbReference>
<evidence type="ECO:0000313" key="3">
    <source>
        <dbReference type="EMBL" id="KPK69389.1"/>
    </source>
</evidence>
<dbReference type="SMART" id="SM00899">
    <property type="entry name" value="FeoA"/>
    <property type="match status" value="1"/>
</dbReference>
<evidence type="ECO:0000256" key="1">
    <source>
        <dbReference type="ARBA" id="ARBA00023004"/>
    </source>
</evidence>
<dbReference type="Pfam" id="PF04023">
    <property type="entry name" value="FeoA"/>
    <property type="match status" value="1"/>
</dbReference>
<organism evidence="3 4">
    <name type="scientific">candidate division WOR_3 bacterium SM23_60</name>
    <dbReference type="NCBI Taxonomy" id="1703780"/>
    <lineage>
        <taxon>Bacteria</taxon>
        <taxon>Bacteria division WOR-3</taxon>
    </lineage>
</organism>